<proteinExistence type="predicted"/>
<organism evidence="1 2">
    <name type="scientific">Dactylosporangium maewongense</name>
    <dbReference type="NCBI Taxonomy" id="634393"/>
    <lineage>
        <taxon>Bacteria</taxon>
        <taxon>Bacillati</taxon>
        <taxon>Actinomycetota</taxon>
        <taxon>Actinomycetes</taxon>
        <taxon>Micromonosporales</taxon>
        <taxon>Micromonosporaceae</taxon>
        <taxon>Dactylosporangium</taxon>
    </lineage>
</organism>
<dbReference type="EMBL" id="BAAAQD010000002">
    <property type="protein sequence ID" value="GAA1505746.1"/>
    <property type="molecule type" value="Genomic_DNA"/>
</dbReference>
<comment type="caution">
    <text evidence="1">The sequence shown here is derived from an EMBL/GenBank/DDBJ whole genome shotgun (WGS) entry which is preliminary data.</text>
</comment>
<keyword evidence="2" id="KW-1185">Reference proteome</keyword>
<reference evidence="1 2" key="1">
    <citation type="journal article" date="2019" name="Int. J. Syst. Evol. Microbiol.">
        <title>The Global Catalogue of Microorganisms (GCM) 10K type strain sequencing project: providing services to taxonomists for standard genome sequencing and annotation.</title>
        <authorList>
            <consortium name="The Broad Institute Genomics Platform"/>
            <consortium name="The Broad Institute Genome Sequencing Center for Infectious Disease"/>
            <person name="Wu L."/>
            <person name="Ma J."/>
        </authorList>
    </citation>
    <scope>NUCLEOTIDE SEQUENCE [LARGE SCALE GENOMIC DNA]</scope>
    <source>
        <strain evidence="1 2">JCM 15933</strain>
    </source>
</reference>
<evidence type="ECO:0000313" key="2">
    <source>
        <dbReference type="Proteomes" id="UP001501470"/>
    </source>
</evidence>
<protein>
    <submittedName>
        <fullName evidence="1">Uncharacterized protein</fullName>
    </submittedName>
</protein>
<dbReference type="Proteomes" id="UP001501470">
    <property type="component" value="Unassembled WGS sequence"/>
</dbReference>
<evidence type="ECO:0000313" key="1">
    <source>
        <dbReference type="EMBL" id="GAA1505746.1"/>
    </source>
</evidence>
<gene>
    <name evidence="1" type="ORF">GCM10009827_019300</name>
</gene>
<name>A0ABN1ZVW1_9ACTN</name>
<sequence>MTYADLHLGPAVDIAVDLAGVLAGGVTGNLAYDLLKHAVVSFRGRRSAPGRSDATADTPLARAEALAAALGAVTDAWPEHAPHVDRFAVRQEQRTATGMWRFVLVRSRDIFTVHVPPGEPSFDRIEVHRRAG</sequence>
<accession>A0ABN1ZVW1</accession>